<dbReference type="OrthoDB" id="9771846at2"/>
<dbReference type="Pfam" id="PF00535">
    <property type="entry name" value="Glycos_transf_2"/>
    <property type="match status" value="1"/>
</dbReference>
<dbReference type="SUPFAM" id="SSF53448">
    <property type="entry name" value="Nucleotide-diphospho-sugar transferases"/>
    <property type="match status" value="1"/>
</dbReference>
<evidence type="ECO:0000256" key="1">
    <source>
        <dbReference type="SAM" id="Phobius"/>
    </source>
</evidence>
<sequence>MNGIAAPIVAAEPVEAPDFLAPRRKVSVVMVVYMTGEALTQSLECVLRDPLVDELVVVDNGSTRTEAEALRRLAARDGRVRLVTGHGNIGFARGANLGAREAVGDILVFLNPDAFLQGGCVAELVRGLEAGASPCIVGGRVLNADRTEQRGARRGDITPVSALMSLSRLSQRVPGWRRFEVHWESDETPKEPVAVPTISGACFSMRREDFDAVQGFDEGYFLHVEDVDLCWRVRQQGGEVLFHPKAEVIHLGHTSHASPIRVELYKGLGLARYFRKRADGVGAALLAWLLSPVIVCTAVARPVLWRLTGRAA</sequence>
<dbReference type="PANTHER" id="PTHR43179:SF7">
    <property type="entry name" value="RHAMNOSYLTRANSFERASE WBBL"/>
    <property type="match status" value="1"/>
</dbReference>
<dbReference type="PANTHER" id="PTHR43179">
    <property type="entry name" value="RHAMNOSYLTRANSFERASE WBBL"/>
    <property type="match status" value="1"/>
</dbReference>
<gene>
    <name evidence="3" type="ORF">DJ017_00150</name>
</gene>
<feature type="transmembrane region" description="Helical" evidence="1">
    <location>
        <begin position="280"/>
        <end position="300"/>
    </location>
</feature>
<evidence type="ECO:0000313" key="4">
    <source>
        <dbReference type="Proteomes" id="UP000249254"/>
    </source>
</evidence>
<keyword evidence="1" id="KW-0812">Transmembrane</keyword>
<accession>A0A328ADY5</accession>
<keyword evidence="1" id="KW-0472">Membrane</keyword>
<organism evidence="3 4">
    <name type="scientific">Phenylobacterium soli</name>
    <dbReference type="NCBI Taxonomy" id="2170551"/>
    <lineage>
        <taxon>Bacteria</taxon>
        <taxon>Pseudomonadati</taxon>
        <taxon>Pseudomonadota</taxon>
        <taxon>Alphaproteobacteria</taxon>
        <taxon>Caulobacterales</taxon>
        <taxon>Caulobacteraceae</taxon>
        <taxon>Phenylobacterium</taxon>
    </lineage>
</organism>
<feature type="domain" description="Glycosyltransferase 2-like" evidence="2">
    <location>
        <begin position="27"/>
        <end position="211"/>
    </location>
</feature>
<protein>
    <submittedName>
        <fullName evidence="3">Glycosyltransferase family 2 protein</fullName>
    </submittedName>
</protein>
<keyword evidence="4" id="KW-1185">Reference proteome</keyword>
<dbReference type="Proteomes" id="UP000249254">
    <property type="component" value="Unassembled WGS sequence"/>
</dbReference>
<evidence type="ECO:0000313" key="3">
    <source>
        <dbReference type="EMBL" id="RAK53053.1"/>
    </source>
</evidence>
<evidence type="ECO:0000259" key="2">
    <source>
        <dbReference type="Pfam" id="PF00535"/>
    </source>
</evidence>
<dbReference type="InterPro" id="IPR001173">
    <property type="entry name" value="Glyco_trans_2-like"/>
</dbReference>
<proteinExistence type="predicted"/>
<dbReference type="InterPro" id="IPR029044">
    <property type="entry name" value="Nucleotide-diphossugar_trans"/>
</dbReference>
<keyword evidence="1" id="KW-1133">Transmembrane helix</keyword>
<comment type="caution">
    <text evidence="3">The sequence shown here is derived from an EMBL/GenBank/DDBJ whole genome shotgun (WGS) entry which is preliminary data.</text>
</comment>
<dbReference type="EMBL" id="QFYQ01000001">
    <property type="protein sequence ID" value="RAK53053.1"/>
    <property type="molecule type" value="Genomic_DNA"/>
</dbReference>
<dbReference type="GO" id="GO:0016740">
    <property type="term" value="F:transferase activity"/>
    <property type="evidence" value="ECO:0007669"/>
    <property type="project" value="UniProtKB-KW"/>
</dbReference>
<reference evidence="4" key="1">
    <citation type="submission" date="2018-05" db="EMBL/GenBank/DDBJ databases">
        <authorList>
            <person name="Li X."/>
        </authorList>
    </citation>
    <scope>NUCLEOTIDE SEQUENCE [LARGE SCALE GENOMIC DNA]</scope>
    <source>
        <strain evidence="4">LX32</strain>
    </source>
</reference>
<dbReference type="Gene3D" id="3.90.550.10">
    <property type="entry name" value="Spore Coat Polysaccharide Biosynthesis Protein SpsA, Chain A"/>
    <property type="match status" value="1"/>
</dbReference>
<dbReference type="AlphaFoldDB" id="A0A328ADY5"/>
<dbReference type="RefSeq" id="WP_111526806.1">
    <property type="nucleotide sequence ID" value="NZ_JBHRSG010000001.1"/>
</dbReference>
<dbReference type="CDD" id="cd04186">
    <property type="entry name" value="GT_2_like_c"/>
    <property type="match status" value="1"/>
</dbReference>
<keyword evidence="3" id="KW-0808">Transferase</keyword>
<name>A0A328ADY5_9CAUL</name>